<keyword evidence="1" id="KW-0808">Transferase</keyword>
<sequence length="337" mass="38366">MKFNTMQDSTKILCFGELLLHFAPDSEGNWLNEQSLKMYVGGAEYNVAAALSQWKNPVKLLSALPENFVGNQLESQLKNKGIEVLTEKTQGRIGTFYLSSDGDMQNASVVYDRFPSVFTQSDFETFSDDEIFSGVKWLHISTITPALSENAFLKCLRIMKEARTRNITVSLDLNYRALLWQNQNPHKIKELMPFVSVLMGNIWSVEQFLNIPVEYELNGKFDDENLLKQAEKTALEIRKQFPAVEKIANTFRFTNGEQINYFATLFTDEKLLISEKYNSDKIEERVGSGDSFMAALIHGILKGHPDQQILEDATRVAFKKLFVKGDTIDESINIETL</sequence>
<keyword evidence="2" id="KW-1185">Reference proteome</keyword>
<evidence type="ECO:0000313" key="1">
    <source>
        <dbReference type="EMBL" id="MDR6457845.1"/>
    </source>
</evidence>
<protein>
    <submittedName>
        <fullName evidence="1">2-dehydro-3-deoxygluconokinase</fullName>
        <ecNumber evidence="1">2.7.1.45</ecNumber>
    </submittedName>
</protein>
<organism evidence="1 2">
    <name type="scientific">Chryseobacterium vietnamense</name>
    <dbReference type="NCBI Taxonomy" id="866785"/>
    <lineage>
        <taxon>Bacteria</taxon>
        <taxon>Pseudomonadati</taxon>
        <taxon>Bacteroidota</taxon>
        <taxon>Flavobacteriia</taxon>
        <taxon>Flavobacteriales</taxon>
        <taxon>Weeksellaceae</taxon>
        <taxon>Chryseobacterium group</taxon>
        <taxon>Chryseobacterium</taxon>
    </lineage>
</organism>
<dbReference type="EMBL" id="JAVDQX010000001">
    <property type="protein sequence ID" value="MDR6457845.1"/>
    <property type="molecule type" value="Genomic_DNA"/>
</dbReference>
<accession>A0ACC6J4Q0</accession>
<evidence type="ECO:0000313" key="2">
    <source>
        <dbReference type="Proteomes" id="UP001184833"/>
    </source>
</evidence>
<comment type="caution">
    <text evidence="1">The sequence shown here is derived from an EMBL/GenBank/DDBJ whole genome shotgun (WGS) entry which is preliminary data.</text>
</comment>
<dbReference type="Proteomes" id="UP001184833">
    <property type="component" value="Unassembled WGS sequence"/>
</dbReference>
<dbReference type="EC" id="2.7.1.45" evidence="1"/>
<proteinExistence type="predicted"/>
<reference evidence="1" key="1">
    <citation type="submission" date="2023-07" db="EMBL/GenBank/DDBJ databases">
        <title>Sorghum-associated microbial communities from plants grown in Nebraska, USA.</title>
        <authorList>
            <person name="Schachtman D."/>
        </authorList>
    </citation>
    <scope>NUCLEOTIDE SEQUENCE</scope>
    <source>
        <strain evidence="1">DS2329</strain>
    </source>
</reference>
<gene>
    <name evidence="1" type="ORF">J2786_000938</name>
</gene>
<name>A0ACC6J4Q0_9FLAO</name>